<organism evidence="3 4">
    <name type="scientific">Orbilia ellipsospora</name>
    <dbReference type="NCBI Taxonomy" id="2528407"/>
    <lineage>
        <taxon>Eukaryota</taxon>
        <taxon>Fungi</taxon>
        <taxon>Dikarya</taxon>
        <taxon>Ascomycota</taxon>
        <taxon>Pezizomycotina</taxon>
        <taxon>Orbiliomycetes</taxon>
        <taxon>Orbiliales</taxon>
        <taxon>Orbiliaceae</taxon>
        <taxon>Orbilia</taxon>
    </lineage>
</organism>
<dbReference type="Proteomes" id="UP001365542">
    <property type="component" value="Unassembled WGS sequence"/>
</dbReference>
<feature type="compositionally biased region" description="Low complexity" evidence="1">
    <location>
        <begin position="180"/>
        <end position="196"/>
    </location>
</feature>
<evidence type="ECO:0000256" key="2">
    <source>
        <dbReference type="SAM" id="Phobius"/>
    </source>
</evidence>
<feature type="transmembrane region" description="Helical" evidence="2">
    <location>
        <begin position="120"/>
        <end position="138"/>
    </location>
</feature>
<comment type="caution">
    <text evidence="3">The sequence shown here is derived from an EMBL/GenBank/DDBJ whole genome shotgun (WGS) entry which is preliminary data.</text>
</comment>
<evidence type="ECO:0000256" key="1">
    <source>
        <dbReference type="SAM" id="MobiDB-lite"/>
    </source>
</evidence>
<proteinExistence type="predicted"/>
<evidence type="ECO:0000313" key="4">
    <source>
        <dbReference type="Proteomes" id="UP001365542"/>
    </source>
</evidence>
<reference evidence="3 4" key="1">
    <citation type="submission" date="2019-10" db="EMBL/GenBank/DDBJ databases">
        <authorList>
            <person name="Palmer J.M."/>
        </authorList>
    </citation>
    <scope>NUCLEOTIDE SEQUENCE [LARGE SCALE GENOMIC DNA]</scope>
    <source>
        <strain evidence="3 4">TWF694</strain>
    </source>
</reference>
<feature type="transmembrane region" description="Helical" evidence="2">
    <location>
        <begin position="150"/>
        <end position="173"/>
    </location>
</feature>
<keyword evidence="2" id="KW-1133">Transmembrane helix</keyword>
<feature type="region of interest" description="Disordered" evidence="1">
    <location>
        <begin position="266"/>
        <end position="287"/>
    </location>
</feature>
<evidence type="ECO:0000313" key="3">
    <source>
        <dbReference type="EMBL" id="KAK6527761.1"/>
    </source>
</evidence>
<feature type="region of interest" description="Disordered" evidence="1">
    <location>
        <begin position="180"/>
        <end position="218"/>
    </location>
</feature>
<sequence length="287" mass="32664">MQISHGSGPWERISFSFSEIFALSIVSHRLSFAICYFVSVVSGSSLEASHHASPLAVQNYERKKQKTFAFLDRSVSYLQIQFMQSLQKTPPLERNLLGSNIHFFLLKMFNSTRKYQTTRAIIMIVVVAAFNFGITIAHSNKKRKQVPTSLLGLGSIRNFFIDAMMLFTFRTFLPVRMVERSPSNNPTSRSTSNSNLRTRRRTPISSTSSKYSGFQYDRPTTSIPMDRFLVADQREADSVTGRAAGMEIMSLWSSYNLRYHDNFDTTIREGDSEADNTPDRSSEPDNE</sequence>
<keyword evidence="2" id="KW-0812">Transmembrane</keyword>
<name>A0AAV9WW25_9PEZI</name>
<dbReference type="AlphaFoldDB" id="A0AAV9WW25"/>
<keyword evidence="4" id="KW-1185">Reference proteome</keyword>
<keyword evidence="2" id="KW-0472">Membrane</keyword>
<accession>A0AAV9WW25</accession>
<protein>
    <submittedName>
        <fullName evidence="3">Uncharacterized protein</fullName>
    </submittedName>
</protein>
<gene>
    <name evidence="3" type="ORF">TWF694_004741</name>
</gene>
<dbReference type="EMBL" id="JAVHJO010000015">
    <property type="protein sequence ID" value="KAK6527761.1"/>
    <property type="molecule type" value="Genomic_DNA"/>
</dbReference>